<evidence type="ECO:0000313" key="3">
    <source>
        <dbReference type="EMBL" id="KAJ8893887.1"/>
    </source>
</evidence>
<dbReference type="InterPro" id="IPR007125">
    <property type="entry name" value="H2A/H2B/H3"/>
</dbReference>
<dbReference type="PRINTS" id="PR00622">
    <property type="entry name" value="HISTONEH3"/>
</dbReference>
<evidence type="ECO:0000259" key="2">
    <source>
        <dbReference type="Pfam" id="PF00125"/>
    </source>
</evidence>
<proteinExistence type="inferred from homology"/>
<reference evidence="3 4" key="1">
    <citation type="submission" date="2023-02" db="EMBL/GenBank/DDBJ databases">
        <title>LHISI_Scaffold_Assembly.</title>
        <authorList>
            <person name="Stuart O.P."/>
            <person name="Cleave R."/>
            <person name="Magrath M.J.L."/>
            <person name="Mikheyev A.S."/>
        </authorList>
    </citation>
    <scope>NUCLEOTIDE SEQUENCE [LARGE SCALE GENOMIC DNA]</scope>
    <source>
        <strain evidence="3">Daus_M_001</strain>
        <tissue evidence="3">Leg muscle</tissue>
    </source>
</reference>
<dbReference type="Proteomes" id="UP001159363">
    <property type="component" value="Chromosome 2"/>
</dbReference>
<evidence type="ECO:0000313" key="4">
    <source>
        <dbReference type="Proteomes" id="UP001159363"/>
    </source>
</evidence>
<dbReference type="InterPro" id="IPR000164">
    <property type="entry name" value="Histone_H3/CENP-A"/>
</dbReference>
<protein>
    <recommendedName>
        <fullName evidence="2">Core Histone H2A/H2B/H3 domain-containing protein</fullName>
    </recommendedName>
</protein>
<name>A0ABQ9IBS3_9NEOP</name>
<gene>
    <name evidence="3" type="ORF">PR048_006488</name>
</gene>
<comment type="caution">
    <text evidence="3">The sequence shown here is derived from an EMBL/GenBank/DDBJ whole genome shotgun (WGS) entry which is preliminary data.</text>
</comment>
<dbReference type="InterPro" id="IPR009072">
    <property type="entry name" value="Histone-fold"/>
</dbReference>
<organism evidence="3 4">
    <name type="scientific">Dryococelus australis</name>
    <dbReference type="NCBI Taxonomy" id="614101"/>
    <lineage>
        <taxon>Eukaryota</taxon>
        <taxon>Metazoa</taxon>
        <taxon>Ecdysozoa</taxon>
        <taxon>Arthropoda</taxon>
        <taxon>Hexapoda</taxon>
        <taxon>Insecta</taxon>
        <taxon>Pterygota</taxon>
        <taxon>Neoptera</taxon>
        <taxon>Polyneoptera</taxon>
        <taxon>Phasmatodea</taxon>
        <taxon>Verophasmatodea</taxon>
        <taxon>Anareolatae</taxon>
        <taxon>Phasmatidae</taxon>
        <taxon>Eurycanthinae</taxon>
        <taxon>Dryococelus</taxon>
    </lineage>
</organism>
<keyword evidence="4" id="KW-1185">Reference proteome</keyword>
<sequence length="186" mass="20651">MALQEASEAYLVGLFEDTNLCTIHAKRVTIMPKDIPGAYVGSVPRHLAILCCTWRLWQQFDVLEPAVVVLGDAIRDDVFVYQEKGCELPVVNTATTAPRPVTCALLAASCPDSPTPFTALRGLQSPTPFHSPTTERAPLPSYNSIVYSERSFPRISLTPSDNILHSQLNNVHDCLLYARTFYWSKL</sequence>
<dbReference type="PANTHER" id="PTHR11426">
    <property type="entry name" value="HISTONE H3"/>
    <property type="match status" value="1"/>
</dbReference>
<dbReference type="Gene3D" id="1.10.20.10">
    <property type="entry name" value="Histone, subunit A"/>
    <property type="match status" value="1"/>
</dbReference>
<dbReference type="Pfam" id="PF00125">
    <property type="entry name" value="Histone"/>
    <property type="match status" value="1"/>
</dbReference>
<evidence type="ECO:0000256" key="1">
    <source>
        <dbReference type="ARBA" id="ARBA00010343"/>
    </source>
</evidence>
<feature type="domain" description="Core Histone H2A/H2B/H3" evidence="2">
    <location>
        <begin position="2"/>
        <end position="36"/>
    </location>
</feature>
<dbReference type="EMBL" id="JARBHB010000002">
    <property type="protein sequence ID" value="KAJ8893887.1"/>
    <property type="molecule type" value="Genomic_DNA"/>
</dbReference>
<accession>A0ABQ9IBS3</accession>
<dbReference type="SUPFAM" id="SSF47113">
    <property type="entry name" value="Histone-fold"/>
    <property type="match status" value="1"/>
</dbReference>
<comment type="similarity">
    <text evidence="1">Belongs to the histone H3 family.</text>
</comment>